<evidence type="ECO:0000313" key="1">
    <source>
        <dbReference type="EMBL" id="EKR64614.1"/>
    </source>
</evidence>
<evidence type="ECO:0000313" key="2">
    <source>
        <dbReference type="Proteomes" id="UP000001338"/>
    </source>
</evidence>
<comment type="caution">
    <text evidence="1">The sequence shown here is derived from an EMBL/GenBank/DDBJ whole genome shotgun (WGS) entry which is preliminary data.</text>
</comment>
<gene>
    <name evidence="1" type="ORF">LEP1GSC036_3248</name>
</gene>
<accession>A0A828Z2R5</accession>
<dbReference type="AlphaFoldDB" id="A0A828Z2R5"/>
<proteinExistence type="predicted"/>
<organism evidence="1 2">
    <name type="scientific">Leptospira weilii str. 2006001853</name>
    <dbReference type="NCBI Taxonomy" id="1001589"/>
    <lineage>
        <taxon>Bacteria</taxon>
        <taxon>Pseudomonadati</taxon>
        <taxon>Spirochaetota</taxon>
        <taxon>Spirochaetia</taxon>
        <taxon>Leptospirales</taxon>
        <taxon>Leptospiraceae</taxon>
        <taxon>Leptospira</taxon>
    </lineage>
</organism>
<protein>
    <submittedName>
        <fullName evidence="1">Uncharacterized protein</fullName>
    </submittedName>
</protein>
<name>A0A828Z2R5_9LEPT</name>
<dbReference type="Proteomes" id="UP000001338">
    <property type="component" value="Unassembled WGS sequence"/>
</dbReference>
<reference evidence="1 2" key="1">
    <citation type="submission" date="2012-10" db="EMBL/GenBank/DDBJ databases">
        <authorList>
            <person name="Harkins D.M."/>
            <person name="Durkin A.S."/>
            <person name="Brinkac L.M."/>
            <person name="Haft D.H."/>
            <person name="Selengut J.D."/>
            <person name="Sanka R."/>
            <person name="DePew J."/>
            <person name="Purushe J."/>
            <person name="Whelen A.C."/>
            <person name="Vinetz J.M."/>
            <person name="Sutton G.G."/>
            <person name="Nierman W.C."/>
            <person name="Fouts D.E."/>
        </authorList>
    </citation>
    <scope>NUCLEOTIDE SEQUENCE [LARGE SCALE GENOMIC DNA]</scope>
    <source>
        <strain evidence="1 2">2006001853</strain>
    </source>
</reference>
<dbReference type="EMBL" id="AFLV02000038">
    <property type="protein sequence ID" value="EKR64614.1"/>
    <property type="molecule type" value="Genomic_DNA"/>
</dbReference>
<sequence length="37" mass="4448">MQAKAGFAQIFLDRIHVFYYELRKRSELTSFQVLGKR</sequence>